<feature type="region of interest" description="Disordered" evidence="4">
    <location>
        <begin position="281"/>
        <end position="325"/>
    </location>
</feature>
<dbReference type="SMART" id="SM00320">
    <property type="entry name" value="WD40"/>
    <property type="match status" value="6"/>
</dbReference>
<feature type="region of interest" description="Disordered" evidence="4">
    <location>
        <begin position="445"/>
        <end position="468"/>
    </location>
</feature>
<dbReference type="InterPro" id="IPR040324">
    <property type="entry name" value="WDR44/Dgr2"/>
</dbReference>
<dbReference type="InterPro" id="IPR001680">
    <property type="entry name" value="WD40_rpt"/>
</dbReference>
<dbReference type="OrthoDB" id="20550at2759"/>
<dbReference type="SUPFAM" id="SSF50978">
    <property type="entry name" value="WD40 repeat-like"/>
    <property type="match status" value="1"/>
</dbReference>
<proteinExistence type="predicted"/>
<dbReference type="InterPro" id="IPR020472">
    <property type="entry name" value="WD40_PAC1"/>
</dbReference>
<dbReference type="AlphaFoldDB" id="A0A2P6NMY8"/>
<accession>A0A2P6NMY8</accession>
<gene>
    <name evidence="5" type="ORF">PROFUN_06929</name>
</gene>
<dbReference type="Gene3D" id="2.130.10.10">
    <property type="entry name" value="YVTN repeat-like/Quinoprotein amine dehydrogenase"/>
    <property type="match status" value="1"/>
</dbReference>
<dbReference type="PANTHER" id="PTHR14221:SF0">
    <property type="entry name" value="WD REPEAT-CONTAINING PROTEIN 44"/>
    <property type="match status" value="1"/>
</dbReference>
<feature type="repeat" description="WD" evidence="3">
    <location>
        <begin position="486"/>
        <end position="519"/>
    </location>
</feature>
<evidence type="ECO:0000313" key="5">
    <source>
        <dbReference type="EMBL" id="PRP85327.1"/>
    </source>
</evidence>
<reference evidence="5 6" key="1">
    <citation type="journal article" date="2018" name="Genome Biol. Evol.">
        <title>Multiple Roots of Fruiting Body Formation in Amoebozoa.</title>
        <authorList>
            <person name="Hillmann F."/>
            <person name="Forbes G."/>
            <person name="Novohradska S."/>
            <person name="Ferling I."/>
            <person name="Riege K."/>
            <person name="Groth M."/>
            <person name="Westermann M."/>
            <person name="Marz M."/>
            <person name="Spaller T."/>
            <person name="Winckler T."/>
            <person name="Schaap P."/>
            <person name="Glockner G."/>
        </authorList>
    </citation>
    <scope>NUCLEOTIDE SEQUENCE [LARGE SCALE GENOMIC DNA]</scope>
    <source>
        <strain evidence="5 6">Jena</strain>
    </source>
</reference>
<name>A0A2P6NMY8_9EUKA</name>
<protein>
    <submittedName>
        <fullName evidence="5">Uncharacterized protein</fullName>
    </submittedName>
</protein>
<feature type="compositionally biased region" description="Basic and acidic residues" evidence="4">
    <location>
        <begin position="445"/>
        <end position="457"/>
    </location>
</feature>
<evidence type="ECO:0000256" key="1">
    <source>
        <dbReference type="ARBA" id="ARBA00022574"/>
    </source>
</evidence>
<dbReference type="PROSITE" id="PS50294">
    <property type="entry name" value="WD_REPEATS_REGION"/>
    <property type="match status" value="2"/>
</dbReference>
<feature type="region of interest" description="Disordered" evidence="4">
    <location>
        <begin position="338"/>
        <end position="366"/>
    </location>
</feature>
<dbReference type="CDD" id="cd00200">
    <property type="entry name" value="WD40"/>
    <property type="match status" value="1"/>
</dbReference>
<feature type="compositionally biased region" description="Pro residues" evidence="4">
    <location>
        <begin position="343"/>
        <end position="359"/>
    </location>
</feature>
<keyword evidence="6" id="KW-1185">Reference proteome</keyword>
<dbReference type="PRINTS" id="PR00320">
    <property type="entry name" value="GPROTEINBRPT"/>
</dbReference>
<dbReference type="InParanoid" id="A0A2P6NMY8"/>
<evidence type="ECO:0000313" key="6">
    <source>
        <dbReference type="Proteomes" id="UP000241769"/>
    </source>
</evidence>
<feature type="repeat" description="WD" evidence="3">
    <location>
        <begin position="535"/>
        <end position="577"/>
    </location>
</feature>
<sequence length="818" mass="92685">MSSSPSSAPEVTPMEGENQNAFALNQDQLDVGWFSYITEHSTAHQSESQAETGKRPVDESNWSQMVIKLIVTRGWLTEREAAMYLKTVSQLYGQKMAKVDQQEMHTRIEKQKKIIDQSPIPCILFNVTRKPIHANPPFYKLTGIPYPVQEMDVMEWMGMFDFDATGTSMVTRTWQTFSTEPDLLTSGFMRIYKDVSDFKVENRHGMKFIEGVTWTYREMSDEDFALCSAAYFVPSPAALRLANKNRGHAGWNYLSEGNFLVITFDRSKLALSFRRLSISTDTDRSDVPSMSDSLHRRRSTLSEKTESEDYYSAASSDEDEPKTPQPLLELSLSQENIRKSGLPPLPPPRRDTPPLPPKPSKFLSDPIFRIPSQTVPKRMASQALVEMKPPEGEDVQIVVKNLNTMETFSTTPQGLEKLIPKGEDPQALDPLLRDIHRRDIAAGIYHEHTEEKKKEKTNQSVARSLSLRSSRSKRGRVFAQAAKQTCQAHSGPIWDLRFSYDGSFFASGGGDTVVRVWKVMDEKAHFFEPEPFRSFAGHTGDILAISWSSSRSNLLLTASMDSTVRLWNIYKGSCVIFHLEDIATCCSFHPKNEEVFVSGSLDNIIYVWNIPEKRIMRAITSTARFVTSISFNMQGDQIWFGSSDGWVNIVDAEDLSFRTRLLMKKGKYSKKGKKITGIEMTLDGRSVRQYDVSNFTEICKYKAHKNDNFQIYASPRSVDVEISEKSLTPASETMKYVISGSEDNYVYIWDTSFLNQSGSLFGNKRTHDQFEAGTSPIICAQFAPVGRRMTNLSEYQMIVVANSVGEIKVFENKLIQTL</sequence>
<keyword evidence="1 3" id="KW-0853">WD repeat</keyword>
<dbReference type="PROSITE" id="PS50082">
    <property type="entry name" value="WD_REPEATS_2"/>
    <property type="match status" value="3"/>
</dbReference>
<evidence type="ECO:0000256" key="4">
    <source>
        <dbReference type="SAM" id="MobiDB-lite"/>
    </source>
</evidence>
<dbReference type="InterPro" id="IPR019775">
    <property type="entry name" value="WD40_repeat_CS"/>
</dbReference>
<dbReference type="PROSITE" id="PS00678">
    <property type="entry name" value="WD_REPEATS_1"/>
    <property type="match status" value="1"/>
</dbReference>
<keyword evidence="2" id="KW-0677">Repeat</keyword>
<dbReference type="Pfam" id="PF00400">
    <property type="entry name" value="WD40"/>
    <property type="match status" value="4"/>
</dbReference>
<evidence type="ECO:0000256" key="3">
    <source>
        <dbReference type="PROSITE-ProRule" id="PRU00221"/>
    </source>
</evidence>
<evidence type="ECO:0000256" key="2">
    <source>
        <dbReference type="ARBA" id="ARBA00022737"/>
    </source>
</evidence>
<dbReference type="InterPro" id="IPR036322">
    <property type="entry name" value="WD40_repeat_dom_sf"/>
</dbReference>
<dbReference type="EMBL" id="MDYQ01000047">
    <property type="protein sequence ID" value="PRP85327.1"/>
    <property type="molecule type" value="Genomic_DNA"/>
</dbReference>
<dbReference type="InterPro" id="IPR015943">
    <property type="entry name" value="WD40/YVTN_repeat-like_dom_sf"/>
</dbReference>
<dbReference type="PANTHER" id="PTHR14221">
    <property type="entry name" value="WD REPEAT DOMAIN 44"/>
    <property type="match status" value="1"/>
</dbReference>
<dbReference type="Proteomes" id="UP000241769">
    <property type="component" value="Unassembled WGS sequence"/>
</dbReference>
<feature type="repeat" description="WD" evidence="3">
    <location>
        <begin position="587"/>
        <end position="618"/>
    </location>
</feature>
<organism evidence="5 6">
    <name type="scientific">Planoprotostelium fungivorum</name>
    <dbReference type="NCBI Taxonomy" id="1890364"/>
    <lineage>
        <taxon>Eukaryota</taxon>
        <taxon>Amoebozoa</taxon>
        <taxon>Evosea</taxon>
        <taxon>Variosea</taxon>
        <taxon>Cavosteliida</taxon>
        <taxon>Cavosteliaceae</taxon>
        <taxon>Planoprotostelium</taxon>
    </lineage>
</organism>
<comment type="caution">
    <text evidence="5">The sequence shown here is derived from an EMBL/GenBank/DDBJ whole genome shotgun (WGS) entry which is preliminary data.</text>
</comment>
<dbReference type="STRING" id="1890364.A0A2P6NMY8"/>